<dbReference type="RefSeq" id="WP_077834025.1">
    <property type="nucleotide sequence ID" value="NZ_CP096983.1"/>
</dbReference>
<dbReference type="STRING" id="84029.CROST_25340"/>
<reference evidence="1 2" key="1">
    <citation type="submission" date="2022-04" db="EMBL/GenBank/DDBJ databases">
        <title>Genome sequence of C. roseum typestrain.</title>
        <authorList>
            <person name="Poehlein A."/>
            <person name="Schoch T."/>
            <person name="Duerre P."/>
            <person name="Daniel R."/>
        </authorList>
    </citation>
    <scope>NUCLEOTIDE SEQUENCE [LARGE SCALE GENOMIC DNA]</scope>
    <source>
        <strain evidence="1 2">DSM 7320</strain>
    </source>
</reference>
<dbReference type="AlphaFoldDB" id="A0A1S8M8D0"/>
<evidence type="ECO:0000313" key="1">
    <source>
        <dbReference type="EMBL" id="URZ11734.1"/>
    </source>
</evidence>
<dbReference type="EMBL" id="CP096983">
    <property type="protein sequence ID" value="URZ11734.1"/>
    <property type="molecule type" value="Genomic_DNA"/>
</dbReference>
<gene>
    <name evidence="1" type="ORF">CROST_024510</name>
</gene>
<sequence length="212" mass="25120">MNYNLKDIEKNPWLIEKVDNQYEELCILCVKKAWNTLKLIKKPTEKVIENAVKTKGWAIQYVKNPSEKVSLKAIETDWDSIRYIKNPSLKVMIKSVQLNWEAIKYLDNPPFEVKKIAAEKNEESVMYLDNISDDEKKQFIKANIKVLKYIKFEDDSTIKDILIDKLNSNEVERQYVVNFLEIRAIKMDKIKFIHKYGSKKAKMYTVDYKLSR</sequence>
<protein>
    <submittedName>
        <fullName evidence="1">Uncharacterized protein</fullName>
    </submittedName>
</protein>
<keyword evidence="2" id="KW-1185">Reference proteome</keyword>
<evidence type="ECO:0000313" key="2">
    <source>
        <dbReference type="Proteomes" id="UP000190951"/>
    </source>
</evidence>
<organism evidence="1 2">
    <name type="scientific">Clostridium felsineum</name>
    <dbReference type="NCBI Taxonomy" id="36839"/>
    <lineage>
        <taxon>Bacteria</taxon>
        <taxon>Bacillati</taxon>
        <taxon>Bacillota</taxon>
        <taxon>Clostridia</taxon>
        <taxon>Eubacteriales</taxon>
        <taxon>Clostridiaceae</taxon>
        <taxon>Clostridium</taxon>
    </lineage>
</organism>
<name>A0A1S8M8D0_9CLOT</name>
<accession>A0A1S8M8D0</accession>
<proteinExistence type="predicted"/>
<dbReference type="KEGG" id="crw:CROST_024510"/>
<dbReference type="Proteomes" id="UP000190951">
    <property type="component" value="Chromosome"/>
</dbReference>